<dbReference type="EMBL" id="KX397373">
    <property type="protein sequence ID" value="ANZ50445.1"/>
    <property type="molecule type" value="Genomic_DNA"/>
</dbReference>
<evidence type="ECO:0000313" key="1">
    <source>
        <dbReference type="EMBL" id="ANZ50445.1"/>
    </source>
</evidence>
<gene>
    <name evidence="1" type="ORF">STRATTON_20</name>
</gene>
<accession>A0A1B2IGT4</accession>
<protein>
    <submittedName>
        <fullName evidence="1">Uncharacterized protein</fullName>
    </submittedName>
</protein>
<organism evidence="1 2">
    <name type="scientific">Erwinia phage vB_EamM_Stratton</name>
    <dbReference type="NCBI Taxonomy" id="1883378"/>
    <lineage>
        <taxon>Viruses</taxon>
        <taxon>Duplodnaviria</taxon>
        <taxon>Heunggongvirae</taxon>
        <taxon>Uroviricota</taxon>
        <taxon>Caudoviricetes</taxon>
        <taxon>Chimalliviridae</taxon>
        <taxon>Erskinevirus</taxon>
        <taxon>Erskinevirus EaH2</taxon>
    </lineage>
</organism>
<reference evidence="2" key="1">
    <citation type="submission" date="2016-06" db="EMBL/GenBank/DDBJ databases">
        <authorList>
            <person name="Berg J.A."/>
            <person name="Stratton M.L."/>
            <person name="Esplin I.D."/>
            <person name="Jensen G.L."/>
            <person name="Merrill B.D."/>
            <person name="Breakwell D.P."/>
            <person name="Hope S."/>
            <person name="Grose J.H."/>
        </authorList>
    </citation>
    <scope>NUCLEOTIDE SEQUENCE [LARGE SCALE GENOMIC DNA]</scope>
</reference>
<proteinExistence type="predicted"/>
<evidence type="ECO:0000313" key="2">
    <source>
        <dbReference type="Proteomes" id="UP000221949"/>
    </source>
</evidence>
<name>A0A1B2IGT4_9CAUD</name>
<dbReference type="Proteomes" id="UP000221949">
    <property type="component" value="Segment"/>
</dbReference>
<sequence>MPRNYRPTAASAIDGLVAAHYSREEATMIRPFLPLHFDNFVALPSANYEFWSAYRAVQDALTYDRHKFRFYFWRDEEKSHIPNSPYVKMYYESPTFKAEFSTIEFIRHFGRALFTDHGSDGLGRKLNYVNGGLRIKTRILRELFDEIGKETDNPAPWFNGYRRPTISVLIPPQPTVFTPREVLIAWRAGERVHRTLHGGRFDRKQHWINPMQDGWDIARYLDLQAYRESKGFISSQEFHRLRSDVITVLTATDIFPAYTMYHRSLILNNHIFGESIDPTGYQRLDLPAVDNVHPIGYLTPKNNYSVTMPSDVFSMFTPDEWHAVL</sequence>